<dbReference type="OrthoDB" id="4682787at2759"/>
<feature type="transmembrane region" description="Helical" evidence="6">
    <location>
        <begin position="210"/>
        <end position="232"/>
    </location>
</feature>
<sequence>MTNGWGGSPQEIAEIRAQLHICDYISWIMLAISTIAGALRIYVRSRLLKTFGWDDWAMVVAQFFFLGCVIIVSLVNSFSQHQYDGIQEVSISTFVWMARWGYGMYLLTVIAIKISLALFMLRIFGPHHVWERIIIHTFTIIPAAIGIAALIIVNATCAVSFAPTCAWHRNFNITSLSFSFANSIADIAFAALSFLILWRMTMTRAAKISAYALFTIGTVGGLASVLRVVAYFQTGSDVVQQIRYSRWSMIEAGTCITAVCLFTLRPLVRQCNCFGSRMGSGDGSQARLYPYRASTILNKGHVAELQTHGLTEKGGRNGSGSVMKEGLEVGVVVGVQERADSRFSGVSQV</sequence>
<dbReference type="GO" id="GO:0016020">
    <property type="term" value="C:membrane"/>
    <property type="evidence" value="ECO:0007669"/>
    <property type="project" value="UniProtKB-SubCell"/>
</dbReference>
<feature type="transmembrane region" description="Helical" evidence="6">
    <location>
        <begin position="173"/>
        <end position="198"/>
    </location>
</feature>
<evidence type="ECO:0000256" key="2">
    <source>
        <dbReference type="ARBA" id="ARBA00022692"/>
    </source>
</evidence>
<name>A0A2P7YQA9_9PEZI</name>
<feature type="transmembrane region" description="Helical" evidence="6">
    <location>
        <begin position="133"/>
        <end position="153"/>
    </location>
</feature>
<dbReference type="PANTHER" id="PTHR33048">
    <property type="entry name" value="PTH11-LIKE INTEGRAL MEMBRANE PROTEIN (AFU_ORTHOLOGUE AFUA_5G11245)"/>
    <property type="match status" value="1"/>
</dbReference>
<feature type="domain" description="Rhodopsin" evidence="7">
    <location>
        <begin position="39"/>
        <end position="269"/>
    </location>
</feature>
<evidence type="ECO:0000256" key="4">
    <source>
        <dbReference type="ARBA" id="ARBA00023136"/>
    </source>
</evidence>
<evidence type="ECO:0000256" key="1">
    <source>
        <dbReference type="ARBA" id="ARBA00004141"/>
    </source>
</evidence>
<comment type="subcellular location">
    <subcellularLocation>
        <location evidence="1">Membrane</location>
        <topology evidence="1">Multi-pass membrane protein</topology>
    </subcellularLocation>
</comment>
<dbReference type="Pfam" id="PF20684">
    <property type="entry name" value="Fung_rhodopsin"/>
    <property type="match status" value="1"/>
</dbReference>
<keyword evidence="4 6" id="KW-0472">Membrane</keyword>
<evidence type="ECO:0000313" key="8">
    <source>
        <dbReference type="EMBL" id="PSK38140.1"/>
    </source>
</evidence>
<dbReference type="EMBL" id="NHZQ01000404">
    <property type="protein sequence ID" value="PSK38140.1"/>
    <property type="molecule type" value="Genomic_DNA"/>
</dbReference>
<keyword evidence="3 6" id="KW-1133">Transmembrane helix</keyword>
<keyword evidence="2 6" id="KW-0812">Transmembrane</keyword>
<evidence type="ECO:0000256" key="3">
    <source>
        <dbReference type="ARBA" id="ARBA00022989"/>
    </source>
</evidence>
<evidence type="ECO:0000256" key="6">
    <source>
        <dbReference type="SAM" id="Phobius"/>
    </source>
</evidence>
<feature type="transmembrane region" description="Helical" evidence="6">
    <location>
        <begin position="24"/>
        <end position="43"/>
    </location>
</feature>
<proteinExistence type="inferred from homology"/>
<gene>
    <name evidence="8" type="ORF">B9Z65_1331</name>
</gene>
<dbReference type="InterPro" id="IPR052337">
    <property type="entry name" value="SAT4-like"/>
</dbReference>
<feature type="transmembrane region" description="Helical" evidence="6">
    <location>
        <begin position="55"/>
        <end position="75"/>
    </location>
</feature>
<dbReference type="AlphaFoldDB" id="A0A2P7YQA9"/>
<dbReference type="Proteomes" id="UP000243723">
    <property type="component" value="Unassembled WGS sequence"/>
</dbReference>
<evidence type="ECO:0000259" key="7">
    <source>
        <dbReference type="Pfam" id="PF20684"/>
    </source>
</evidence>
<keyword evidence="9" id="KW-1185">Reference proteome</keyword>
<feature type="transmembrane region" description="Helical" evidence="6">
    <location>
        <begin position="102"/>
        <end position="121"/>
    </location>
</feature>
<organism evidence="8 9">
    <name type="scientific">Elsinoe australis</name>
    <dbReference type="NCBI Taxonomy" id="40998"/>
    <lineage>
        <taxon>Eukaryota</taxon>
        <taxon>Fungi</taxon>
        <taxon>Dikarya</taxon>
        <taxon>Ascomycota</taxon>
        <taxon>Pezizomycotina</taxon>
        <taxon>Dothideomycetes</taxon>
        <taxon>Dothideomycetidae</taxon>
        <taxon>Myriangiales</taxon>
        <taxon>Elsinoaceae</taxon>
        <taxon>Elsinoe</taxon>
    </lineage>
</organism>
<evidence type="ECO:0000313" key="9">
    <source>
        <dbReference type="Proteomes" id="UP000243723"/>
    </source>
</evidence>
<dbReference type="PANTHER" id="PTHR33048:SF96">
    <property type="entry name" value="INTEGRAL MEMBRANE PROTEIN"/>
    <property type="match status" value="1"/>
</dbReference>
<reference evidence="8 9" key="1">
    <citation type="submission" date="2017-05" db="EMBL/GenBank/DDBJ databases">
        <title>Draft genome sequence of Elsinoe australis.</title>
        <authorList>
            <person name="Cheng Q."/>
        </authorList>
    </citation>
    <scope>NUCLEOTIDE SEQUENCE [LARGE SCALE GENOMIC DNA]</scope>
    <source>
        <strain evidence="8 9">NL1</strain>
    </source>
</reference>
<protein>
    <recommendedName>
        <fullName evidence="7">Rhodopsin domain-containing protein</fullName>
    </recommendedName>
</protein>
<evidence type="ECO:0000256" key="5">
    <source>
        <dbReference type="ARBA" id="ARBA00038359"/>
    </source>
</evidence>
<accession>A0A2P7YQA9</accession>
<dbReference type="STRING" id="40998.A0A2P7YQA9"/>
<comment type="caution">
    <text evidence="8">The sequence shown here is derived from an EMBL/GenBank/DDBJ whole genome shotgun (WGS) entry which is preliminary data.</text>
</comment>
<dbReference type="InterPro" id="IPR049326">
    <property type="entry name" value="Rhodopsin_dom_fungi"/>
</dbReference>
<comment type="similarity">
    <text evidence="5">Belongs to the SAT4 family.</text>
</comment>